<dbReference type="PATRIC" id="fig|1403939.3.peg.1129"/>
<proteinExistence type="predicted"/>
<dbReference type="Pfam" id="PF13481">
    <property type="entry name" value="AAA_25"/>
    <property type="match status" value="1"/>
</dbReference>
<dbReference type="SUPFAM" id="SSF52540">
    <property type="entry name" value="P-loop containing nucleoside triphosphate hydrolases"/>
    <property type="match status" value="1"/>
</dbReference>
<dbReference type="AlphaFoldDB" id="W1VDA0"/>
<dbReference type="Gene3D" id="3.40.50.300">
    <property type="entry name" value="P-loop containing nucleotide triphosphate hydrolases"/>
    <property type="match status" value="1"/>
</dbReference>
<dbReference type="InterPro" id="IPR027417">
    <property type="entry name" value="P-loop_NTPase"/>
</dbReference>
<evidence type="ECO:0000256" key="1">
    <source>
        <dbReference type="SAM" id="MobiDB-lite"/>
    </source>
</evidence>
<evidence type="ECO:0000313" key="3">
    <source>
        <dbReference type="Proteomes" id="UP000018852"/>
    </source>
</evidence>
<name>W1VDA0_9ACTO</name>
<evidence type="ECO:0000313" key="2">
    <source>
        <dbReference type="EMBL" id="ETJ03701.1"/>
    </source>
</evidence>
<evidence type="ECO:0008006" key="4">
    <source>
        <dbReference type="Google" id="ProtNLM"/>
    </source>
</evidence>
<organism evidence="2 3">
    <name type="scientific">Actinomyces urogenitalis DORA_12</name>
    <dbReference type="NCBI Taxonomy" id="1403939"/>
    <lineage>
        <taxon>Bacteria</taxon>
        <taxon>Bacillati</taxon>
        <taxon>Actinomycetota</taxon>
        <taxon>Actinomycetes</taxon>
        <taxon>Actinomycetales</taxon>
        <taxon>Actinomycetaceae</taxon>
        <taxon>Actinomyces</taxon>
    </lineage>
</organism>
<dbReference type="EMBL" id="AZLV01000802">
    <property type="protein sequence ID" value="ETJ03701.1"/>
    <property type="molecule type" value="Genomic_DNA"/>
</dbReference>
<feature type="compositionally biased region" description="Polar residues" evidence="1">
    <location>
        <begin position="128"/>
        <end position="140"/>
    </location>
</feature>
<gene>
    <name evidence="2" type="ORF">Q605_AUC00802G0008</name>
</gene>
<comment type="caution">
    <text evidence="2">The sequence shown here is derived from an EMBL/GenBank/DDBJ whole genome shotgun (WGS) entry which is preliminary data.</text>
</comment>
<dbReference type="Proteomes" id="UP000018852">
    <property type="component" value="Unassembled WGS sequence"/>
</dbReference>
<protein>
    <recommendedName>
        <fullName evidence="4">AAA domain-containing protein</fullName>
    </recommendedName>
</protein>
<feature type="region of interest" description="Disordered" evidence="1">
    <location>
        <begin position="503"/>
        <end position="522"/>
    </location>
</feature>
<accession>W1VDA0</accession>
<sequence>MASIEELIAAKRAKGGPTVDPQVIASMPPVAGGGTRYTLAALNEEAAAVAAAPEGTRNDTLNMAAFRLGRYVGSGQLDGQTVTDALTRAALAAGLGEAEIASTLRSGGLAGAARPKDAPEPWEPTQAPPTTVLTPDTLATPQAEGDSDTTGENDGQGLSREEQYAQWRARQVVLQAEHLRISAEARDIVSTERYLKTWRAPESLPSLADELALPDEEVAWRITDLLPVDANALLAAQYKTGKTTMVLNLLRSMADGDAFLSALKVERPGGRVAYFNYEVSRGQMRRWMRLQGIRCPERIALLNLRGQQLPLVQPDVHKWVVEWLKANEATFWVVDPYARAFVGSGDSENDNMQAATFLDLLDQIKEEAGVRELVLVTHTGRSTDPSGRTRARGATRIDDWADERWLLTRDPDHDEDRYLEATGRDVNWPQHLLSFNPDTGHLSAGNTDRTQVRRSRLEDLVVDLVRQHPGIAARPLQEMVRERAGGASRQAIETAIADAKSGLRISGHPGPRGAKTFRVNDL</sequence>
<feature type="region of interest" description="Disordered" evidence="1">
    <location>
        <begin position="109"/>
        <end position="158"/>
    </location>
</feature>
<reference evidence="2 3" key="1">
    <citation type="submission" date="2013-12" db="EMBL/GenBank/DDBJ databases">
        <title>A Varibaculum cambriense genome reconstructed from a premature infant gut community with otherwise low bacterial novelty that shifts toward anaerobic metabolism during the third week of life.</title>
        <authorList>
            <person name="Brown C.T."/>
            <person name="Sharon I."/>
            <person name="Thomas B.C."/>
            <person name="Castelle C.J."/>
            <person name="Morowitz M.J."/>
            <person name="Banfield J.F."/>
        </authorList>
    </citation>
    <scope>NUCLEOTIDE SEQUENCE [LARGE SCALE GENOMIC DNA]</scope>
    <source>
        <strain evidence="3">DORA_12</strain>
    </source>
</reference>